<dbReference type="SUPFAM" id="SSF56399">
    <property type="entry name" value="ADP-ribosylation"/>
    <property type="match status" value="1"/>
</dbReference>
<dbReference type="GO" id="GO:0005737">
    <property type="term" value="C:cytoplasm"/>
    <property type="evidence" value="ECO:0007669"/>
    <property type="project" value="UniProtKB-SubCell"/>
</dbReference>
<evidence type="ECO:0000313" key="15">
    <source>
        <dbReference type="Proteomes" id="UP000663855"/>
    </source>
</evidence>
<accession>A0A815Y524</accession>
<dbReference type="SMART" id="SM00028">
    <property type="entry name" value="TPR"/>
    <property type="match status" value="22"/>
</dbReference>
<evidence type="ECO:0000256" key="7">
    <source>
        <dbReference type="ARBA" id="ARBA00022737"/>
    </source>
</evidence>
<keyword evidence="6" id="KW-0548">Nucleotidyltransferase</keyword>
<feature type="repeat" description="TPR" evidence="11">
    <location>
        <begin position="1221"/>
        <end position="1254"/>
    </location>
</feature>
<keyword evidence="12" id="KW-0520">NAD</keyword>
<keyword evidence="12" id="KW-0521">NADP</keyword>
<dbReference type="Proteomes" id="UP000663855">
    <property type="component" value="Unassembled WGS sequence"/>
</dbReference>
<dbReference type="PANTHER" id="PTHR46630:SF1">
    <property type="entry name" value="TETRATRICOPEPTIDE REPEAT PROTEIN 29"/>
    <property type="match status" value="1"/>
</dbReference>
<dbReference type="Gene3D" id="3.90.176.10">
    <property type="entry name" value="Toxin ADP-ribosyltransferase, Chain A, domain 1"/>
    <property type="match status" value="1"/>
</dbReference>
<dbReference type="Pfam" id="PF13181">
    <property type="entry name" value="TPR_8"/>
    <property type="match status" value="3"/>
</dbReference>
<dbReference type="GO" id="GO:0106274">
    <property type="term" value="F:NAD+-protein-arginine ADP-ribosyltransferase activity"/>
    <property type="evidence" value="ECO:0007669"/>
    <property type="project" value="UniProtKB-EC"/>
</dbReference>
<evidence type="ECO:0000256" key="10">
    <source>
        <dbReference type="ARBA" id="ARBA00047597"/>
    </source>
</evidence>
<dbReference type="PROSITE" id="PS50005">
    <property type="entry name" value="TPR"/>
    <property type="match status" value="2"/>
</dbReference>
<comment type="similarity">
    <text evidence="2 12">Belongs to the Arg-specific ADP-ribosyltransferase family.</text>
</comment>
<dbReference type="EMBL" id="CAJNOV010015043">
    <property type="protein sequence ID" value="CAF1566197.1"/>
    <property type="molecule type" value="Genomic_DNA"/>
</dbReference>
<keyword evidence="8 11" id="KW-0802">TPR repeat</keyword>
<evidence type="ECO:0000256" key="5">
    <source>
        <dbReference type="ARBA" id="ARBA00022679"/>
    </source>
</evidence>
<evidence type="ECO:0000256" key="9">
    <source>
        <dbReference type="ARBA" id="ARBA00044739"/>
    </source>
</evidence>
<keyword evidence="5 12" id="KW-0808">Transferase</keyword>
<comment type="caution">
    <text evidence="13">The sequence shown here is derived from an EMBL/GenBank/DDBJ whole genome shotgun (WGS) entry which is preliminary data.</text>
</comment>
<dbReference type="GO" id="GO:0016779">
    <property type="term" value="F:nucleotidyltransferase activity"/>
    <property type="evidence" value="ECO:0007669"/>
    <property type="project" value="UniProtKB-KW"/>
</dbReference>
<dbReference type="InterPro" id="IPR011990">
    <property type="entry name" value="TPR-like_helical_dom_sf"/>
</dbReference>
<evidence type="ECO:0000256" key="6">
    <source>
        <dbReference type="ARBA" id="ARBA00022695"/>
    </source>
</evidence>
<dbReference type="Gene3D" id="1.25.40.10">
    <property type="entry name" value="Tetratricopeptide repeat domain"/>
    <property type="match status" value="6"/>
</dbReference>
<evidence type="ECO:0000256" key="1">
    <source>
        <dbReference type="ARBA" id="ARBA00004496"/>
    </source>
</evidence>
<protein>
    <recommendedName>
        <fullName evidence="12">NAD(P)(+)--arginine ADP-ribosyltransferase</fullName>
        <ecNumber evidence="12">2.4.2.31</ecNumber>
    </recommendedName>
    <alternativeName>
        <fullName evidence="12">Mono(ADP-ribosyl)transferase</fullName>
    </alternativeName>
</protein>
<evidence type="ECO:0000313" key="14">
    <source>
        <dbReference type="EMBL" id="CAF4037001.1"/>
    </source>
</evidence>
<proteinExistence type="inferred from homology"/>
<gene>
    <name evidence="14" type="ORF">BYL167_LOCUS15662</name>
    <name evidence="13" type="ORF">CJN711_LOCUS31550</name>
</gene>
<evidence type="ECO:0000256" key="12">
    <source>
        <dbReference type="RuleBase" id="RU361228"/>
    </source>
</evidence>
<evidence type="ECO:0000256" key="11">
    <source>
        <dbReference type="PROSITE-ProRule" id="PRU00339"/>
    </source>
</evidence>
<evidence type="ECO:0000313" key="13">
    <source>
        <dbReference type="EMBL" id="CAF1566197.1"/>
    </source>
</evidence>
<dbReference type="InterPro" id="IPR051476">
    <property type="entry name" value="Bac_ResReg_Asp_Phosphatase"/>
</dbReference>
<dbReference type="PANTHER" id="PTHR46630">
    <property type="entry name" value="TETRATRICOPEPTIDE REPEAT PROTEIN 29"/>
    <property type="match status" value="1"/>
</dbReference>
<evidence type="ECO:0000256" key="4">
    <source>
        <dbReference type="ARBA" id="ARBA00022676"/>
    </source>
</evidence>
<dbReference type="Pfam" id="PF13424">
    <property type="entry name" value="TPR_12"/>
    <property type="match status" value="3"/>
</dbReference>
<organism evidence="13 15">
    <name type="scientific">Rotaria magnacalcarata</name>
    <dbReference type="NCBI Taxonomy" id="392030"/>
    <lineage>
        <taxon>Eukaryota</taxon>
        <taxon>Metazoa</taxon>
        <taxon>Spiralia</taxon>
        <taxon>Gnathifera</taxon>
        <taxon>Rotifera</taxon>
        <taxon>Eurotatoria</taxon>
        <taxon>Bdelloidea</taxon>
        <taxon>Philodinida</taxon>
        <taxon>Philodinidae</taxon>
        <taxon>Rotaria</taxon>
    </lineage>
</organism>
<evidence type="ECO:0000256" key="2">
    <source>
        <dbReference type="ARBA" id="ARBA00009558"/>
    </source>
</evidence>
<evidence type="ECO:0000256" key="3">
    <source>
        <dbReference type="ARBA" id="ARBA00022490"/>
    </source>
</evidence>
<comment type="subcellular location">
    <subcellularLocation>
        <location evidence="1">Cytoplasm</location>
    </subcellularLocation>
</comment>
<sequence length="1446" mass="171751">MKRSIKQEEINESKDIFTFNTDEDLTIVWFDDSIDDGIRITLEQAHDHVKICHSFDEMTSTIDNIRNEKIILITAGRYSREVLFRIHDNEKIDTIYIFCLNVSLYQDLIDEKKYSRLIGIYAEYESLFTIVKQQIHLILKHLSIFNLFNHNDKPIRDLEHESNNYLWYQLFRDTLMTMHTETEQCKQQLIDYCRSYYRSNKKFLEDINTFEQTYKSSDAIYWYTKDSFLYRFVNKALRTEDIEALFRLRYLLKDLCKNLKLLFDDNFQTYQESLEAILVYRGLTLPIKVIDQIKQSVGRHVSTNGFLSTTFKRDVAEMFGANVIFEIKIETDLKNIIYGYIARMSVNPSEDEVLFDLGAIFQIKNVQYKDDKYIVSMIGIDNNIEYLKSDYFEIEREYLQDNLIDNILSNINAYSFFGKFLLTIGSNKKAIEYFEELYRNSLSDYDNKQLNEYETYIITGNLADAYAQNGQYDLALKYALESYKIHKNFVNNYSVSIAVSLLRLSLICLTNKETELAFNYIQEALQNLPTDSNAQLLGPIHLCLSKCYLKQGNYSEALNNCRKSLEKFTETKNSIALSETHCTLAKIYKHQSHTNMSIEHYEQSLLFQKNIYSNSHPLRLRICDNLAEMYYSIEKYDLSIYYCLEILNNKKINNENEDIDMVYNRTALCYLKLKQYNLAIQNANLSLAISEKSLDIERIELSYLLMGDIFYQEQNYSLAAEYYEKLVRKSIEYNSYEIMKNARSQYMSTMTQLIVEQYDKNFEHNMKILSEFSDKYLYNGAYFNFNDLHQIIILILLIYTKAKQHSLCVEQFRRMLTDIENIPDSNDKYRVLFFLNTQIGRLYEKTQNYHLAINQYEKTLSKIKNLDNQSLTSHIIEIALRCYEDIGQLYYQLNEYNLAMENQLEGLKLIEKSNNNEYQQEMFDFNYTIANCFVALEDYDLALIHYIKCVEIEKTANINVMESDESIYMYEHAGNFYYKNKQYDLAMDCYQKGLTILQLQTDQDEDVSIDIVEFNYKIGCCYNMQQNMELFIEHFQIALKIQEETNHSNYNKVQAMDMNFQLGWFYQKNQSYDLAIAYFQKMLTIQQALNINDKSYIADSYVRIGKCYEQKSMSHLSLNFYEKALELYNKIIEPNTDEQEKIADIHRKIGKIYKSQQDWNSSIEHYQHSLKFLLSLTTEVVFDLYSELGFCYQQISNGEIMAIDYYKKAIDINPYNNSEIVEFYYQLGVCYQKLEDFSSAIEYFQIIQEQLDKQEDFVKLVDVHAQIGFCFCNIQDWNSSVDHCLIAFGIYRSIEIENISLIYRLCRTIAHCYGQKEIYESAMEYFEQALIIQENQNNHNGDKKWEMIHLNNQLGFCYLMSEQYDMAYYYYDRSIETAKNSSFYTNHSSMSDNYEMLGYIYIHYGEKLLAKNCFNKVIKLLNLSESINLVELRRIRNILKHFQYYN</sequence>
<dbReference type="Pfam" id="PF01129">
    <property type="entry name" value="ART"/>
    <property type="match status" value="1"/>
</dbReference>
<dbReference type="EMBL" id="CAJOBH010005830">
    <property type="protein sequence ID" value="CAF4037001.1"/>
    <property type="molecule type" value="Genomic_DNA"/>
</dbReference>
<keyword evidence="3" id="KW-0963">Cytoplasm</keyword>
<dbReference type="InterPro" id="IPR000768">
    <property type="entry name" value="ART"/>
</dbReference>
<dbReference type="EC" id="2.4.2.31" evidence="12"/>
<evidence type="ECO:0000256" key="8">
    <source>
        <dbReference type="ARBA" id="ARBA00022803"/>
    </source>
</evidence>
<comment type="catalytic activity">
    <reaction evidence="10 12">
        <text>L-arginyl-[protein] + NAD(+) = N(omega)-(ADP-D-ribosyl)-L-arginyl-[protein] + nicotinamide + H(+)</text>
        <dbReference type="Rhea" id="RHEA:19149"/>
        <dbReference type="Rhea" id="RHEA-COMP:10532"/>
        <dbReference type="Rhea" id="RHEA-COMP:15087"/>
        <dbReference type="ChEBI" id="CHEBI:15378"/>
        <dbReference type="ChEBI" id="CHEBI:17154"/>
        <dbReference type="ChEBI" id="CHEBI:29965"/>
        <dbReference type="ChEBI" id="CHEBI:57540"/>
        <dbReference type="ChEBI" id="CHEBI:142554"/>
        <dbReference type="EC" id="2.4.2.31"/>
    </reaction>
</comment>
<reference evidence="13" key="1">
    <citation type="submission" date="2021-02" db="EMBL/GenBank/DDBJ databases">
        <authorList>
            <person name="Nowell W R."/>
        </authorList>
    </citation>
    <scope>NUCLEOTIDE SEQUENCE</scope>
</reference>
<keyword evidence="4 12" id="KW-0328">Glycosyltransferase</keyword>
<dbReference type="PROSITE" id="PS51996">
    <property type="entry name" value="TR_MART"/>
    <property type="match status" value="1"/>
</dbReference>
<dbReference type="InterPro" id="IPR019734">
    <property type="entry name" value="TPR_rpt"/>
</dbReference>
<dbReference type="SUPFAM" id="SSF48452">
    <property type="entry name" value="TPR-like"/>
    <property type="match status" value="6"/>
</dbReference>
<name>A0A815Y524_9BILA</name>
<feature type="repeat" description="TPR" evidence="11">
    <location>
        <begin position="967"/>
        <end position="1000"/>
    </location>
</feature>
<dbReference type="Proteomes" id="UP000681967">
    <property type="component" value="Unassembled WGS sequence"/>
</dbReference>
<keyword evidence="7" id="KW-0677">Repeat</keyword>
<comment type="function">
    <text evidence="9">Axonemal protein which is implicated in axonemal and/or peri-axonemal structure assembly and regulates flagellum assembly and beating and therefore sperm motility.</text>
</comment>